<name>A0A1H4WI63_RHOJO</name>
<evidence type="ECO:0000313" key="2">
    <source>
        <dbReference type="Proteomes" id="UP000183407"/>
    </source>
</evidence>
<dbReference type="RefSeq" id="WP_162850332.1">
    <property type="nucleotide sequence ID" value="NZ_FNTL01000004.1"/>
</dbReference>
<reference evidence="2" key="1">
    <citation type="submission" date="2016-10" db="EMBL/GenBank/DDBJ databases">
        <authorList>
            <person name="Varghese N."/>
        </authorList>
    </citation>
    <scope>NUCLEOTIDE SEQUENCE [LARGE SCALE GENOMIC DNA]</scope>
    <source>
        <strain evidence="2">DSM 44719</strain>
    </source>
</reference>
<dbReference type="AlphaFoldDB" id="A0A1H4WI63"/>
<dbReference type="Proteomes" id="UP000183407">
    <property type="component" value="Unassembled WGS sequence"/>
</dbReference>
<gene>
    <name evidence="1" type="ORF">SAMN04490220_2963</name>
</gene>
<accession>A0A1H4WI63</accession>
<proteinExistence type="predicted"/>
<organism evidence="1 2">
    <name type="scientific">Rhodococcus jostii</name>
    <dbReference type="NCBI Taxonomy" id="132919"/>
    <lineage>
        <taxon>Bacteria</taxon>
        <taxon>Bacillati</taxon>
        <taxon>Actinomycetota</taxon>
        <taxon>Actinomycetes</taxon>
        <taxon>Mycobacteriales</taxon>
        <taxon>Nocardiaceae</taxon>
        <taxon>Rhodococcus</taxon>
    </lineage>
</organism>
<protein>
    <submittedName>
        <fullName evidence="1">Uncharacterized protein</fullName>
    </submittedName>
</protein>
<evidence type="ECO:0000313" key="1">
    <source>
        <dbReference type="EMBL" id="SEC92790.1"/>
    </source>
</evidence>
<dbReference type="EMBL" id="FNTL01000004">
    <property type="protein sequence ID" value="SEC92790.1"/>
    <property type="molecule type" value="Genomic_DNA"/>
</dbReference>
<sequence length="54" mass="5887">MTTRRDEAQPVGEPDHDVGGDPVCWLDRVCPDCGLFLTDHAASTCPRCGSARDR</sequence>